<dbReference type="Proteomes" id="UP000505325">
    <property type="component" value="Chromosome"/>
</dbReference>
<name>A0A6M8UJJ2_9GAMM</name>
<dbReference type="NCBIfam" id="TIGR03034">
    <property type="entry name" value="YPO3983 family protein"/>
    <property type="match status" value="1"/>
</dbReference>
<protein>
    <submittedName>
        <fullName evidence="1">DUF3289 family protein</fullName>
    </submittedName>
</protein>
<dbReference type="AlphaFoldDB" id="A0A6M8UJJ2"/>
<evidence type="ECO:0000313" key="1">
    <source>
        <dbReference type="EMBL" id="QKJ88577.1"/>
    </source>
</evidence>
<dbReference type="KEGG" id="pmak:PMPD1_3662"/>
<accession>A0A6M8UJJ2</accession>
<dbReference type="Pfam" id="PF11692">
    <property type="entry name" value="DUF3289"/>
    <property type="match status" value="1"/>
</dbReference>
<dbReference type="InterPro" id="IPR017483">
    <property type="entry name" value="CHP03034"/>
</dbReference>
<organism evidence="1 2">
    <name type="scientific">Paramixta manurensis</name>
    <dbReference type="NCBI Taxonomy" id="2740817"/>
    <lineage>
        <taxon>Bacteria</taxon>
        <taxon>Pseudomonadati</taxon>
        <taxon>Pseudomonadota</taxon>
        <taxon>Gammaproteobacteria</taxon>
        <taxon>Enterobacterales</taxon>
        <taxon>Erwiniaceae</taxon>
        <taxon>Paramixta</taxon>
    </lineage>
</organism>
<dbReference type="RefSeq" id="WP_173635431.1">
    <property type="nucleotide sequence ID" value="NZ_CP054212.1"/>
</dbReference>
<keyword evidence="2" id="KW-1185">Reference proteome</keyword>
<proteinExistence type="predicted"/>
<evidence type="ECO:0000313" key="2">
    <source>
        <dbReference type="Proteomes" id="UP000505325"/>
    </source>
</evidence>
<reference evidence="1 2" key="1">
    <citation type="submission" date="2020-06" db="EMBL/GenBank/DDBJ databases">
        <title>Genome sequence of Paramixta manurensis strain PD-1.</title>
        <authorList>
            <person name="Lee C.W."/>
            <person name="Kim J."/>
        </authorList>
    </citation>
    <scope>NUCLEOTIDE SEQUENCE [LARGE SCALE GENOMIC DNA]</scope>
    <source>
        <strain evidence="1 2">PD-1</strain>
    </source>
</reference>
<dbReference type="EMBL" id="CP054212">
    <property type="protein sequence ID" value="QKJ88577.1"/>
    <property type="molecule type" value="Genomic_DNA"/>
</dbReference>
<sequence>MSALKLPCVIFRSQKWMDDYGAADMRCGDLTETQLRRCFLLNSVSSQVDPYTLTRITPFQLPQSRFHGSRPPGSGASLTRQQCARILFDEMRVRAKLFSFWGPYRHVIDRMITHMQYSNGMPFHDPWLNRALREQIINDKKDESSLLIIKDVLDKKIDWNTYTFSQDNFKIIQKALSSSILPKFIRFHDQINGLGISVHDTWSTQITLRSLQIKDSGYQAIIHYKVQDHFGLDHHDMLKQQFHQFYFFRIWFILQRYEKLAHRPFMTNMEATIVIEGRKG</sequence>
<gene>
    <name evidence="1" type="ORF">PMPD1_3662</name>
</gene>